<dbReference type="AlphaFoldDB" id="A0AAN9AUB7"/>
<organism evidence="3 4">
    <name type="scientific">Littorina saxatilis</name>
    <dbReference type="NCBI Taxonomy" id="31220"/>
    <lineage>
        <taxon>Eukaryota</taxon>
        <taxon>Metazoa</taxon>
        <taxon>Spiralia</taxon>
        <taxon>Lophotrochozoa</taxon>
        <taxon>Mollusca</taxon>
        <taxon>Gastropoda</taxon>
        <taxon>Caenogastropoda</taxon>
        <taxon>Littorinimorpha</taxon>
        <taxon>Littorinoidea</taxon>
        <taxon>Littorinidae</taxon>
        <taxon>Littorina</taxon>
    </lineage>
</organism>
<evidence type="ECO:0000256" key="1">
    <source>
        <dbReference type="SAM" id="MobiDB-lite"/>
    </source>
</evidence>
<name>A0AAN9AUB7_9CAEN</name>
<gene>
    <name evidence="3" type="ORF">V1264_008389</name>
</gene>
<keyword evidence="2" id="KW-0732">Signal</keyword>
<dbReference type="EMBL" id="JBAMIC010000021">
    <property type="protein sequence ID" value="KAK7092680.1"/>
    <property type="molecule type" value="Genomic_DNA"/>
</dbReference>
<keyword evidence="4" id="KW-1185">Reference proteome</keyword>
<reference evidence="3 4" key="1">
    <citation type="submission" date="2024-02" db="EMBL/GenBank/DDBJ databases">
        <title>Chromosome-scale genome assembly of the rough periwinkle Littorina saxatilis.</title>
        <authorList>
            <person name="De Jode A."/>
            <person name="Faria R."/>
            <person name="Formenti G."/>
            <person name="Sims Y."/>
            <person name="Smith T.P."/>
            <person name="Tracey A."/>
            <person name="Wood J.M.D."/>
            <person name="Zagrodzka Z.B."/>
            <person name="Johannesson K."/>
            <person name="Butlin R.K."/>
            <person name="Leder E.H."/>
        </authorList>
    </citation>
    <scope>NUCLEOTIDE SEQUENCE [LARGE SCALE GENOMIC DNA]</scope>
    <source>
        <strain evidence="3">Snail1</strain>
        <tissue evidence="3">Muscle</tissue>
    </source>
</reference>
<feature type="chain" id="PRO_5043026779" evidence="2">
    <location>
        <begin position="20"/>
        <end position="85"/>
    </location>
</feature>
<proteinExistence type="predicted"/>
<comment type="caution">
    <text evidence="3">The sequence shown here is derived from an EMBL/GenBank/DDBJ whole genome shotgun (WGS) entry which is preliminary data.</text>
</comment>
<feature type="region of interest" description="Disordered" evidence="1">
    <location>
        <begin position="28"/>
        <end position="85"/>
    </location>
</feature>
<sequence length="85" mass="9268">MKVTGLVLAVLLFVTVAVASDANDEAEITEFEGSRQARSGPEALDEAEEERPLRKTKKRAFGRRRQVGRRRVTTTNDGGFGGGAY</sequence>
<evidence type="ECO:0000313" key="4">
    <source>
        <dbReference type="Proteomes" id="UP001374579"/>
    </source>
</evidence>
<feature type="compositionally biased region" description="Basic residues" evidence="1">
    <location>
        <begin position="54"/>
        <end position="72"/>
    </location>
</feature>
<feature type="signal peptide" evidence="2">
    <location>
        <begin position="1"/>
        <end position="19"/>
    </location>
</feature>
<evidence type="ECO:0000256" key="2">
    <source>
        <dbReference type="SAM" id="SignalP"/>
    </source>
</evidence>
<dbReference type="Proteomes" id="UP001374579">
    <property type="component" value="Unassembled WGS sequence"/>
</dbReference>
<evidence type="ECO:0000313" key="3">
    <source>
        <dbReference type="EMBL" id="KAK7092680.1"/>
    </source>
</evidence>
<accession>A0AAN9AUB7</accession>
<protein>
    <submittedName>
        <fullName evidence="3">Uncharacterized protein</fullName>
    </submittedName>
</protein>